<dbReference type="RefSeq" id="WP_179908351.1">
    <property type="nucleotide sequence ID" value="NZ_CP058910.1"/>
</dbReference>
<sequence length="56" mass="6111">MSDRTDRLLALHVILMALLVVSQTTVVPRNQLLGSIGILFGAVAIIYTLAELKNTF</sequence>
<dbReference type="KEGG" id="hrr:HZS55_14735"/>
<keyword evidence="3" id="KW-1185">Reference proteome</keyword>
<dbReference type="GeneID" id="56079144"/>
<keyword evidence="1" id="KW-1133">Transmembrane helix</keyword>
<protein>
    <submittedName>
        <fullName evidence="2">Uncharacterized protein</fullName>
    </submittedName>
</protein>
<accession>A0A7D5T6N7</accession>
<dbReference type="OrthoDB" id="382640at2157"/>
<proteinExistence type="predicted"/>
<name>A0A7D5T6N7_9EURY</name>
<dbReference type="AlphaFoldDB" id="A0A7D5T6N7"/>
<evidence type="ECO:0000313" key="3">
    <source>
        <dbReference type="Proteomes" id="UP000509667"/>
    </source>
</evidence>
<evidence type="ECO:0000313" key="2">
    <source>
        <dbReference type="EMBL" id="QLH78469.1"/>
    </source>
</evidence>
<dbReference type="Proteomes" id="UP000509667">
    <property type="component" value="Chromosome"/>
</dbReference>
<organism evidence="2 3">
    <name type="scientific">Halosimplex rubrum</name>
    <dbReference type="NCBI Taxonomy" id="869889"/>
    <lineage>
        <taxon>Archaea</taxon>
        <taxon>Methanobacteriati</taxon>
        <taxon>Methanobacteriota</taxon>
        <taxon>Stenosarchaea group</taxon>
        <taxon>Halobacteria</taxon>
        <taxon>Halobacteriales</taxon>
        <taxon>Haloarculaceae</taxon>
        <taxon>Halosimplex</taxon>
    </lineage>
</organism>
<keyword evidence="1" id="KW-0812">Transmembrane</keyword>
<dbReference type="EMBL" id="CP058910">
    <property type="protein sequence ID" value="QLH78469.1"/>
    <property type="molecule type" value="Genomic_DNA"/>
</dbReference>
<evidence type="ECO:0000256" key="1">
    <source>
        <dbReference type="SAM" id="Phobius"/>
    </source>
</evidence>
<gene>
    <name evidence="2" type="ORF">HZS55_14735</name>
</gene>
<keyword evidence="1" id="KW-0472">Membrane</keyword>
<feature type="transmembrane region" description="Helical" evidence="1">
    <location>
        <begin position="32"/>
        <end position="50"/>
    </location>
</feature>
<reference evidence="2 3" key="1">
    <citation type="submission" date="2020-07" db="EMBL/GenBank/DDBJ databases">
        <title>Halosimplex pelagicum sp. nov. and Halosimplex rubrum sp. nov., isolated from salted brown alga Laminaria, and emended description of the genus Halosimplex.</title>
        <authorList>
            <person name="Cui H."/>
        </authorList>
    </citation>
    <scope>NUCLEOTIDE SEQUENCE [LARGE SCALE GENOMIC DNA]</scope>
    <source>
        <strain evidence="2 3">R27</strain>
    </source>
</reference>